<protein>
    <submittedName>
        <fullName evidence="2">Pimeloyl-ACP methyl ester carboxylesterase</fullName>
    </submittedName>
</protein>
<evidence type="ECO:0000313" key="2">
    <source>
        <dbReference type="EMBL" id="SEG03262.1"/>
    </source>
</evidence>
<evidence type="ECO:0000259" key="1">
    <source>
        <dbReference type="Pfam" id="PF12697"/>
    </source>
</evidence>
<dbReference type="InterPro" id="IPR052897">
    <property type="entry name" value="Sec-Metab_Biosynth_Hydrolase"/>
</dbReference>
<dbReference type="EMBL" id="FNVA01000002">
    <property type="protein sequence ID" value="SEG03262.1"/>
    <property type="molecule type" value="Genomic_DNA"/>
</dbReference>
<sequence>MRHKWQRILSLLVLCILTTGGTLMSQTPTVKNIVLVHGAFADGSSWSKVIPLLQAKGYHVTSVAIPLTSFQEDVAATRRALAVQDGPVILVGHSYGGVVITEAGNDPKVVGLVYVAAFAPDAGQSIVDISKSFPKPLGMDKLVPQPDGFLLLSPDGIETAFAQDLSKEEKALITAVQPQTAGAIFGAQPTQAAWHTKPNWYIVASHDHMIAPEQEASMARQMKATTTTLPSSHVVMLSHPAEVAKVIEDAATSAK</sequence>
<dbReference type="Proteomes" id="UP000236728">
    <property type="component" value="Unassembled WGS sequence"/>
</dbReference>
<accession>A0A1H5WUU5</accession>
<dbReference type="PANTHER" id="PTHR37017">
    <property type="entry name" value="AB HYDROLASE-1 DOMAIN-CONTAINING PROTEIN-RELATED"/>
    <property type="match status" value="1"/>
</dbReference>
<gene>
    <name evidence="2" type="ORF">SAMN05421819_1755</name>
</gene>
<dbReference type="Pfam" id="PF12697">
    <property type="entry name" value="Abhydrolase_6"/>
    <property type="match status" value="1"/>
</dbReference>
<keyword evidence="3" id="KW-1185">Reference proteome</keyword>
<dbReference type="OrthoDB" id="110365at2"/>
<dbReference type="Gene3D" id="3.40.50.1820">
    <property type="entry name" value="alpha/beta hydrolase"/>
    <property type="match status" value="1"/>
</dbReference>
<feature type="domain" description="AB hydrolase-1" evidence="1">
    <location>
        <begin position="33"/>
        <end position="245"/>
    </location>
</feature>
<dbReference type="SUPFAM" id="SSF53474">
    <property type="entry name" value="alpha/beta-Hydrolases"/>
    <property type="match status" value="1"/>
</dbReference>
<reference evidence="2 3" key="1">
    <citation type="submission" date="2016-10" db="EMBL/GenBank/DDBJ databases">
        <authorList>
            <person name="de Groot N.N."/>
        </authorList>
    </citation>
    <scope>NUCLEOTIDE SEQUENCE [LARGE SCALE GENOMIC DNA]</scope>
    <source>
        <strain evidence="2 3">DSM 22489</strain>
    </source>
</reference>
<name>A0A1H5WUU5_9BACT</name>
<evidence type="ECO:0000313" key="3">
    <source>
        <dbReference type="Proteomes" id="UP000236728"/>
    </source>
</evidence>
<dbReference type="InterPro" id="IPR029058">
    <property type="entry name" value="AB_hydrolase_fold"/>
</dbReference>
<dbReference type="AlphaFoldDB" id="A0A1H5WUU5"/>
<proteinExistence type="predicted"/>
<dbReference type="PANTHER" id="PTHR37017:SF11">
    <property type="entry name" value="ESTERASE_LIPASE_THIOESTERASE DOMAIN-CONTAINING PROTEIN"/>
    <property type="match status" value="1"/>
</dbReference>
<organism evidence="2 3">
    <name type="scientific">Bryocella elongata</name>
    <dbReference type="NCBI Taxonomy" id="863522"/>
    <lineage>
        <taxon>Bacteria</taxon>
        <taxon>Pseudomonadati</taxon>
        <taxon>Acidobacteriota</taxon>
        <taxon>Terriglobia</taxon>
        <taxon>Terriglobales</taxon>
        <taxon>Acidobacteriaceae</taxon>
        <taxon>Bryocella</taxon>
    </lineage>
</organism>
<dbReference type="InterPro" id="IPR000073">
    <property type="entry name" value="AB_hydrolase_1"/>
</dbReference>